<dbReference type="Gene3D" id="3.30.540.10">
    <property type="entry name" value="Fructose-1,6-Bisphosphatase, subunit A, domain 1"/>
    <property type="match status" value="1"/>
</dbReference>
<dbReference type="PANTHER" id="PTHR20854:SF4">
    <property type="entry name" value="INOSITOL-1-MONOPHOSPHATASE-RELATED"/>
    <property type="match status" value="1"/>
</dbReference>
<dbReference type="InterPro" id="IPR020550">
    <property type="entry name" value="Inositol_monophosphatase_CS"/>
</dbReference>
<dbReference type="Pfam" id="PF00459">
    <property type="entry name" value="Inositol_P"/>
    <property type="match status" value="1"/>
</dbReference>
<dbReference type="EMBL" id="JAQFWP010000007">
    <property type="protein sequence ID" value="MDA2804006.1"/>
    <property type="molecule type" value="Genomic_DNA"/>
</dbReference>
<evidence type="ECO:0000256" key="2">
    <source>
        <dbReference type="ARBA" id="ARBA00013106"/>
    </source>
</evidence>
<dbReference type="PANTHER" id="PTHR20854">
    <property type="entry name" value="INOSITOL MONOPHOSPHATASE"/>
    <property type="match status" value="1"/>
</dbReference>
<evidence type="ECO:0000256" key="3">
    <source>
        <dbReference type="ARBA" id="ARBA00022723"/>
    </source>
</evidence>
<comment type="caution">
    <text evidence="5">The sequence shown here is derived from an EMBL/GenBank/DDBJ whole genome shotgun (WGS) entry which is preliminary data.</text>
</comment>
<sequence>MGEPDPRGADLLPVAREAAALARRIIAERAPRSVASKGDRDMVTDVDLAVEEALRDFLGRETPQLGVLGEEGGRTGAGDAPYWVVDPVDGTANLARGIPLCGVTVALVRGRTAVAAAIDFPFLGTAYAAAAGVGAYCGDERLRVAGTAEEAAALVSVGDFAVGPGAQAKNRVRLDLLGRLGARVQRIRMLGTAAADLAWTAHGRLDAALILANRPWDTAAGVLLVREAGGAVLDRDGSEHTVDSEATIAVAPGVREALMAEVERAYGNL</sequence>
<evidence type="ECO:0000256" key="4">
    <source>
        <dbReference type="ARBA" id="ARBA00022842"/>
    </source>
</evidence>
<evidence type="ECO:0000256" key="1">
    <source>
        <dbReference type="ARBA" id="ARBA00001033"/>
    </source>
</evidence>
<dbReference type="SUPFAM" id="SSF56655">
    <property type="entry name" value="Carbohydrate phosphatase"/>
    <property type="match status" value="1"/>
</dbReference>
<dbReference type="Proteomes" id="UP001165685">
    <property type="component" value="Unassembled WGS sequence"/>
</dbReference>
<dbReference type="RefSeq" id="WP_270676493.1">
    <property type="nucleotide sequence ID" value="NZ_JAQFWP010000007.1"/>
</dbReference>
<dbReference type="PROSITE" id="PS00630">
    <property type="entry name" value="IMP_2"/>
    <property type="match status" value="1"/>
</dbReference>
<accession>A0ABT4TI07</accession>
<name>A0ABT4TI07_9ACTN</name>
<evidence type="ECO:0000313" key="5">
    <source>
        <dbReference type="EMBL" id="MDA2804006.1"/>
    </source>
</evidence>
<dbReference type="EC" id="3.1.3.25" evidence="2"/>
<comment type="catalytic activity">
    <reaction evidence="1">
        <text>a myo-inositol phosphate + H2O = myo-inositol + phosphate</text>
        <dbReference type="Rhea" id="RHEA:24056"/>
        <dbReference type="ChEBI" id="CHEBI:15377"/>
        <dbReference type="ChEBI" id="CHEBI:17268"/>
        <dbReference type="ChEBI" id="CHEBI:43474"/>
        <dbReference type="ChEBI" id="CHEBI:84139"/>
        <dbReference type="EC" id="3.1.3.25"/>
    </reaction>
</comment>
<dbReference type="Gene3D" id="3.40.190.80">
    <property type="match status" value="1"/>
</dbReference>
<reference evidence="5" key="1">
    <citation type="submission" date="2023-01" db="EMBL/GenBank/DDBJ databases">
        <title>Draft genome sequence of Nocardiopsis sp. LSu2-4 isolated from halophytes.</title>
        <authorList>
            <person name="Duangmal K."/>
            <person name="Chantavorakit T."/>
        </authorList>
    </citation>
    <scope>NUCLEOTIDE SEQUENCE</scope>
    <source>
        <strain evidence="5">LSu2-4</strain>
    </source>
</reference>
<dbReference type="PRINTS" id="PR00377">
    <property type="entry name" value="IMPHPHTASES"/>
</dbReference>
<organism evidence="5 6">
    <name type="scientific">Nocardiopsis suaedae</name>
    <dbReference type="NCBI Taxonomy" id="3018444"/>
    <lineage>
        <taxon>Bacteria</taxon>
        <taxon>Bacillati</taxon>
        <taxon>Actinomycetota</taxon>
        <taxon>Actinomycetes</taxon>
        <taxon>Streptosporangiales</taxon>
        <taxon>Nocardiopsidaceae</taxon>
        <taxon>Nocardiopsis</taxon>
    </lineage>
</organism>
<protein>
    <recommendedName>
        <fullName evidence="2">inositol-phosphate phosphatase</fullName>
        <ecNumber evidence="2">3.1.3.25</ecNumber>
    </recommendedName>
</protein>
<gene>
    <name evidence="5" type="ORF">O4U47_05740</name>
</gene>
<dbReference type="InterPro" id="IPR000760">
    <property type="entry name" value="Inositol_monophosphatase-like"/>
</dbReference>
<keyword evidence="4" id="KW-0460">Magnesium</keyword>
<proteinExistence type="predicted"/>
<keyword evidence="3" id="KW-0479">Metal-binding</keyword>
<evidence type="ECO:0000313" key="6">
    <source>
        <dbReference type="Proteomes" id="UP001165685"/>
    </source>
</evidence>
<keyword evidence="6" id="KW-1185">Reference proteome</keyword>